<proteinExistence type="predicted"/>
<evidence type="ECO:0000313" key="3">
    <source>
        <dbReference type="Proteomes" id="UP000036700"/>
    </source>
</evidence>
<reference evidence="3" key="1">
    <citation type="submission" date="2015-06" db="EMBL/GenBank/DDBJ databases">
        <authorList>
            <person name="Lim Y.L."/>
            <person name="Ee R."/>
            <person name="Yong D."/>
            <person name="How K.Y."/>
            <person name="Yin W.F."/>
            <person name="Chan K.G."/>
        </authorList>
    </citation>
    <scope>NUCLEOTIDE SEQUENCE [LARGE SCALE GENOMIC DNA]</scope>
    <source>
        <strain evidence="3">DSM 25325</strain>
    </source>
</reference>
<gene>
    <name evidence="2" type="ORF">ABW99_06160</name>
</gene>
<feature type="region of interest" description="Disordered" evidence="1">
    <location>
        <begin position="43"/>
        <end position="97"/>
    </location>
</feature>
<dbReference type="EMBL" id="CP011568">
    <property type="protein sequence ID" value="AKJ67860.1"/>
    <property type="molecule type" value="Genomic_DNA"/>
</dbReference>
<keyword evidence="3" id="KW-1185">Reference proteome</keyword>
<name>A0A0G3ELK4_9BURK</name>
<protein>
    <submittedName>
        <fullName evidence="2">Uncharacterized protein</fullName>
    </submittedName>
</protein>
<evidence type="ECO:0000313" key="2">
    <source>
        <dbReference type="EMBL" id="AKJ67860.1"/>
    </source>
</evidence>
<dbReference type="Proteomes" id="UP000036700">
    <property type="component" value="Chromosome"/>
</dbReference>
<organism evidence="2 3">
    <name type="scientific">Pandoraea thiooxydans</name>
    <dbReference type="NCBI Taxonomy" id="445709"/>
    <lineage>
        <taxon>Bacteria</taxon>
        <taxon>Pseudomonadati</taxon>
        <taxon>Pseudomonadota</taxon>
        <taxon>Betaproteobacteria</taxon>
        <taxon>Burkholderiales</taxon>
        <taxon>Burkholderiaceae</taxon>
        <taxon>Pandoraea</taxon>
    </lineage>
</organism>
<evidence type="ECO:0000256" key="1">
    <source>
        <dbReference type="SAM" id="MobiDB-lite"/>
    </source>
</evidence>
<dbReference type="STRING" id="445709.ABW99_06160"/>
<dbReference type="PATRIC" id="fig|445709.3.peg.1325"/>
<feature type="compositionally biased region" description="Basic and acidic residues" evidence="1">
    <location>
        <begin position="70"/>
        <end position="97"/>
    </location>
</feature>
<sequence length="113" mass="12933">MDSLLVLTMAVFFLNVGAAYARPIERVGEHFRSGAHPAYARVPQKRVDHSKQGRVVRQADPKGAGLVPRGADRVDRQYDIDPDYQRRTGHMSPEDRRLLREHIEDAVHDLYSR</sequence>
<accession>A0A0G3ELK4</accession>
<dbReference type="KEGG" id="ptx:ABW99_06160"/>
<dbReference type="AlphaFoldDB" id="A0A0G3ELK4"/>